<sequence length="77" mass="9033">HNANLFSERGTHAQCYNCNLNLKGNTLVYRRKIIELYGKGADEELEEIDRQLKKFTIPDLKELEAELKDKIKLLEEK</sequence>
<proteinExistence type="predicted"/>
<feature type="non-terminal residue" evidence="1">
    <location>
        <position position="1"/>
    </location>
</feature>
<comment type="caution">
    <text evidence="1">The sequence shown here is derived from an EMBL/GenBank/DDBJ whole genome shotgun (WGS) entry which is preliminary data.</text>
</comment>
<name>A0A0F8WDI1_9ZZZZ</name>
<dbReference type="Pfam" id="PF05766">
    <property type="entry name" value="NinG"/>
    <property type="match status" value="1"/>
</dbReference>
<dbReference type="AlphaFoldDB" id="A0A0F8WDI1"/>
<gene>
    <name evidence="1" type="ORF">LCGC14_3080350</name>
</gene>
<protein>
    <submittedName>
        <fullName evidence="1">Uncharacterized protein</fullName>
    </submittedName>
</protein>
<organism evidence="1">
    <name type="scientific">marine sediment metagenome</name>
    <dbReference type="NCBI Taxonomy" id="412755"/>
    <lineage>
        <taxon>unclassified sequences</taxon>
        <taxon>metagenomes</taxon>
        <taxon>ecological metagenomes</taxon>
    </lineage>
</organism>
<dbReference type="EMBL" id="LAZR01065778">
    <property type="protein sequence ID" value="KKK54867.1"/>
    <property type="molecule type" value="Genomic_DNA"/>
</dbReference>
<accession>A0A0F8WDI1</accession>
<evidence type="ECO:0000313" key="1">
    <source>
        <dbReference type="EMBL" id="KKK54867.1"/>
    </source>
</evidence>
<reference evidence="1" key="1">
    <citation type="journal article" date="2015" name="Nature">
        <title>Complex archaea that bridge the gap between prokaryotes and eukaryotes.</title>
        <authorList>
            <person name="Spang A."/>
            <person name="Saw J.H."/>
            <person name="Jorgensen S.L."/>
            <person name="Zaremba-Niedzwiedzka K."/>
            <person name="Martijn J."/>
            <person name="Lind A.E."/>
            <person name="van Eijk R."/>
            <person name="Schleper C."/>
            <person name="Guy L."/>
            <person name="Ettema T.J."/>
        </authorList>
    </citation>
    <scope>NUCLEOTIDE SEQUENCE</scope>
</reference>
<dbReference type="InterPro" id="IPR008713">
    <property type="entry name" value="Phage_lambda_NinG"/>
</dbReference>